<feature type="transmembrane region" description="Helical" evidence="1">
    <location>
        <begin position="84"/>
        <end position="101"/>
    </location>
</feature>
<evidence type="ECO:0000313" key="2">
    <source>
        <dbReference type="EMBL" id="KYD32462.1"/>
    </source>
</evidence>
<accession>A0A150N787</accession>
<dbReference type="PATRIC" id="fig|153151.4.peg.454"/>
<dbReference type="AlphaFoldDB" id="A0A150N787"/>
<feature type="transmembrane region" description="Helical" evidence="1">
    <location>
        <begin position="59"/>
        <end position="78"/>
    </location>
</feature>
<protein>
    <submittedName>
        <fullName evidence="2">Uncharacterized protein</fullName>
    </submittedName>
</protein>
<sequence>MKELFFLEEWAKEVFAGRSWMFFAGLHELPNLAVASLYRASSSRWNIKTSSYHRFIVRYFAHVGFLYTEIAHAGQFLLYRSVNSAVLLLIPYMVYFLWLLAENRCISVKYIVKYASLL</sequence>
<name>A0A150N787_9BACL</name>
<organism evidence="2 3">
    <name type="scientific">Parageobacillus toebii</name>
    <dbReference type="NCBI Taxonomy" id="153151"/>
    <lineage>
        <taxon>Bacteria</taxon>
        <taxon>Bacillati</taxon>
        <taxon>Bacillota</taxon>
        <taxon>Bacilli</taxon>
        <taxon>Bacillales</taxon>
        <taxon>Anoxybacillaceae</taxon>
        <taxon>Parageobacillus</taxon>
    </lineage>
</organism>
<keyword evidence="1" id="KW-0472">Membrane</keyword>
<evidence type="ECO:0000256" key="1">
    <source>
        <dbReference type="SAM" id="Phobius"/>
    </source>
</evidence>
<keyword evidence="1" id="KW-1133">Transmembrane helix</keyword>
<dbReference type="Proteomes" id="UP000075324">
    <property type="component" value="Unassembled WGS sequence"/>
</dbReference>
<dbReference type="EMBL" id="LQYW01000013">
    <property type="protein sequence ID" value="KYD32462.1"/>
    <property type="molecule type" value="Genomic_DNA"/>
</dbReference>
<proteinExistence type="predicted"/>
<evidence type="ECO:0000313" key="3">
    <source>
        <dbReference type="Proteomes" id="UP000075324"/>
    </source>
</evidence>
<feature type="transmembrane region" description="Helical" evidence="1">
    <location>
        <begin position="20"/>
        <end position="38"/>
    </location>
</feature>
<keyword evidence="1" id="KW-0812">Transmembrane</keyword>
<dbReference type="RefSeq" id="WP_062677367.1">
    <property type="nucleotide sequence ID" value="NZ_LQYW01000013.1"/>
</dbReference>
<gene>
    <name evidence="2" type="ORF">B4110_0351</name>
</gene>
<reference evidence="2 3" key="1">
    <citation type="submission" date="2016-01" db="EMBL/GenBank/DDBJ databases">
        <title>Draft Genome Sequences of Seven Thermophilic Sporeformers Isolated from Foods.</title>
        <authorList>
            <person name="Berendsen E.M."/>
            <person name="Wells-Bennik M.H."/>
            <person name="Krawcyk A.O."/>
            <person name="De Jong A."/>
            <person name="Holsappel S."/>
            <person name="Eijlander R.T."/>
            <person name="Kuipers O.P."/>
        </authorList>
    </citation>
    <scope>NUCLEOTIDE SEQUENCE [LARGE SCALE GENOMIC DNA]</scope>
    <source>
        <strain evidence="2 3">B4110</strain>
    </source>
</reference>
<comment type="caution">
    <text evidence="2">The sequence shown here is derived from an EMBL/GenBank/DDBJ whole genome shotgun (WGS) entry which is preliminary data.</text>
</comment>